<keyword evidence="2" id="KW-1185">Reference proteome</keyword>
<proteinExistence type="predicted"/>
<comment type="caution">
    <text evidence="1">The sequence shown here is derived from an EMBL/GenBank/DDBJ whole genome shotgun (WGS) entry which is preliminary data.</text>
</comment>
<dbReference type="EMBL" id="JANRMS010000244">
    <property type="protein sequence ID" value="KAJ3543439.1"/>
    <property type="molecule type" value="Genomic_DNA"/>
</dbReference>
<evidence type="ECO:0000313" key="1">
    <source>
        <dbReference type="EMBL" id="KAJ3543439.1"/>
    </source>
</evidence>
<name>A0ACC1SNT7_9HYPO</name>
<reference evidence="1" key="1">
    <citation type="submission" date="2022-08" db="EMBL/GenBank/DDBJ databases">
        <title>Genome Sequence of Fusarium decemcellulare.</title>
        <authorList>
            <person name="Buettner E."/>
        </authorList>
    </citation>
    <scope>NUCLEOTIDE SEQUENCE</scope>
    <source>
        <strain evidence="1">Babe19</strain>
    </source>
</reference>
<accession>A0ACC1SNT7</accession>
<evidence type="ECO:0000313" key="2">
    <source>
        <dbReference type="Proteomes" id="UP001148629"/>
    </source>
</evidence>
<protein>
    <submittedName>
        <fullName evidence="1">Uncharacterized protein</fullName>
    </submittedName>
</protein>
<sequence>MDPATALGLASAAITLLEFTTRLIVKTDEIRKHGGTTEVKELKALIKDLEPMHESLCRRKKAVASENTLHLELAIDATIDNCTIQIAELVDLLNKLTTTKAGFPISLQFAENLQKAFKTLWKRDTIQRMAQKLQQSRHQLNELIMMLLNEKLECLYSMTSDKLHRLESIQADLRSGQKKILEAMAFTEDPRHAGFTGSETPVAIILTFDDGEMETINRETLGKAAEMVGDGSTSRGVQIGQTTTFRAGSASFLGQQNTTFEYAPLARSILDALYFKAFREREERVAEAHKRTFEWILTDEIFGDFLDHDNDVYWITGKPGSGKSTLVKLIHQQPAVRTRLLRWAGSHTLVFSSFYFWHAGTSLQKSLPGLFRTMLLSILRRHQHLIPTAFPELCRLYNDLGKIESELTLSELKDGFLRLTSDSGSDLNFCFLIDGLDEYSGDHLDLCDFLRQLARSPRIKLIVASRPWGVFSEAFDNCPSIRMQDLTQDDITLYVNDTLGQYLSRRPDQEKEIRELCTNITGRAAGVFLWVVLVVRELRRGFQSRDGVSDLHRRLDAFPTDLKDYYRYMYDLIDVIHRPSCSKMLLTLLKTKDLPVKGLLSVRQMSFCETWTLESAIGAQFRRSELQSWANVNEVLKQQIESKTLGFIDVEVAPAESNPASSSGGLCVDFLHRTVYDFFVLDGLQEGMRADVPKEFDPTTSLLACYLVEIRAFPSQPSIIVEQDRVVGDAMNCLRMVRYLELQRQIPYPNILNCIDKPLTQYWDSIKEKKMSASDTSLLAPTTWSQAIVTEFYKLRWAQISMSLFTTADYFLFLSVLSGCALSVAHRARLGSETTKRERSHILAMLIFRYFNDPLREDGNYEPCSDFDNGKANFVTAIGLLLEQGADPNAVGMMTDISERTEGPSAGHSGHSGHSGSSWDKVSKSVEMLYCSPWHYFHSHVAHAAQYDLSRDLSGDDQRRRDLALLTAVNHLKIYQHFLTVIGNVTIAMEITLEKLEQAVSLPLSAHGHFEKDHLDQFRLEYERTWDKARNKKRVFAVPPQFGFWWDLRRLVPEEAVGGSFWYMFTHLSINMDEYEDRLATLPDGRKVTYAIYGVDEATVSTVFYFHGFPGSHHEAYLVNSAAIEHGVRIIAPSRPGYSDSTFQPNRTITDYPSDILALADHLSVHRFAILGVSGGGPYAIACYRAIPSDRLAGVGLVAGLMPTSLGTSGMLTKTRIVLWVAPWATGFLGWAMDEQIGNAARDEDHPEKLEKLMDKEFNARPSADKDMYRSHPDMRRVLIRAAREAMKGGGQAAAWEARLFGSNWGFDLEDVKPERGRMVLWHGDKDVNVPFSMAEKAVALMPGAELRVGSGDTHMTLMAKTNEFMVVMKEMLSN</sequence>
<gene>
    <name evidence="1" type="ORF">NM208_g3574</name>
</gene>
<dbReference type="Proteomes" id="UP001148629">
    <property type="component" value="Unassembled WGS sequence"/>
</dbReference>
<organism evidence="1 2">
    <name type="scientific">Fusarium decemcellulare</name>
    <dbReference type="NCBI Taxonomy" id="57161"/>
    <lineage>
        <taxon>Eukaryota</taxon>
        <taxon>Fungi</taxon>
        <taxon>Dikarya</taxon>
        <taxon>Ascomycota</taxon>
        <taxon>Pezizomycotina</taxon>
        <taxon>Sordariomycetes</taxon>
        <taxon>Hypocreomycetidae</taxon>
        <taxon>Hypocreales</taxon>
        <taxon>Nectriaceae</taxon>
        <taxon>Fusarium</taxon>
        <taxon>Fusarium decemcellulare species complex</taxon>
    </lineage>
</organism>